<dbReference type="Proteomes" id="UP001279734">
    <property type="component" value="Unassembled WGS sequence"/>
</dbReference>
<evidence type="ECO:0000259" key="3">
    <source>
        <dbReference type="Pfam" id="PF17862"/>
    </source>
</evidence>
<reference evidence="4" key="1">
    <citation type="submission" date="2023-05" db="EMBL/GenBank/DDBJ databases">
        <title>Nepenthes gracilis genome sequencing.</title>
        <authorList>
            <person name="Fukushima K."/>
        </authorList>
    </citation>
    <scope>NUCLEOTIDE SEQUENCE</scope>
    <source>
        <strain evidence="4">SING2019-196</strain>
    </source>
</reference>
<proteinExistence type="predicted"/>
<dbReference type="InterPro" id="IPR027417">
    <property type="entry name" value="P-loop_NTPase"/>
</dbReference>
<dbReference type="SUPFAM" id="SSF52540">
    <property type="entry name" value="P-loop containing nucleoside triphosphate hydrolases"/>
    <property type="match status" value="1"/>
</dbReference>
<protein>
    <recommendedName>
        <fullName evidence="3">AAA ATPase AAA+ lid domain-containing protein</fullName>
    </recommendedName>
</protein>
<sequence>MDGLKSRADVIVIGATNQPNCIDPCTYIDVPDEVRQLVILRIHMKSMKLAEDVALERIAEDTQGYVCADLATLCTKAALQCIREKMVVIYLDNETVDTTILNSMAIPNEHFQTALGENNPSALRETIVEVPNIS</sequence>
<organism evidence="4 5">
    <name type="scientific">Nepenthes gracilis</name>
    <name type="common">Slender pitcher plant</name>
    <dbReference type="NCBI Taxonomy" id="150966"/>
    <lineage>
        <taxon>Eukaryota</taxon>
        <taxon>Viridiplantae</taxon>
        <taxon>Streptophyta</taxon>
        <taxon>Embryophyta</taxon>
        <taxon>Tracheophyta</taxon>
        <taxon>Spermatophyta</taxon>
        <taxon>Magnoliopsida</taxon>
        <taxon>eudicotyledons</taxon>
        <taxon>Gunneridae</taxon>
        <taxon>Pentapetalae</taxon>
        <taxon>Caryophyllales</taxon>
        <taxon>Nepenthaceae</taxon>
        <taxon>Nepenthes</taxon>
    </lineage>
</organism>
<feature type="domain" description="AAA ATPase AAA+ lid" evidence="3">
    <location>
        <begin position="52"/>
        <end position="87"/>
    </location>
</feature>
<dbReference type="InterPro" id="IPR050168">
    <property type="entry name" value="AAA_ATPase_domain"/>
</dbReference>
<evidence type="ECO:0000256" key="2">
    <source>
        <dbReference type="ARBA" id="ARBA00022840"/>
    </source>
</evidence>
<dbReference type="Gene3D" id="1.10.8.60">
    <property type="match status" value="1"/>
</dbReference>
<comment type="caution">
    <text evidence="4">The sequence shown here is derived from an EMBL/GenBank/DDBJ whole genome shotgun (WGS) entry which is preliminary data.</text>
</comment>
<dbReference type="AlphaFoldDB" id="A0AAD3Y1N8"/>
<evidence type="ECO:0000313" key="4">
    <source>
        <dbReference type="EMBL" id="GMH25873.1"/>
    </source>
</evidence>
<dbReference type="Pfam" id="PF17862">
    <property type="entry name" value="AAA_lid_3"/>
    <property type="match status" value="1"/>
</dbReference>
<dbReference type="GO" id="GO:0005524">
    <property type="term" value="F:ATP binding"/>
    <property type="evidence" value="ECO:0007669"/>
    <property type="project" value="UniProtKB-KW"/>
</dbReference>
<dbReference type="PANTHER" id="PTHR23077">
    <property type="entry name" value="AAA-FAMILY ATPASE"/>
    <property type="match status" value="1"/>
</dbReference>
<name>A0AAD3Y1N8_NEPGR</name>
<evidence type="ECO:0000256" key="1">
    <source>
        <dbReference type="ARBA" id="ARBA00022741"/>
    </source>
</evidence>
<keyword evidence="1" id="KW-0547">Nucleotide-binding</keyword>
<keyword evidence="5" id="KW-1185">Reference proteome</keyword>
<dbReference type="EMBL" id="BSYO01000030">
    <property type="protein sequence ID" value="GMH25873.1"/>
    <property type="molecule type" value="Genomic_DNA"/>
</dbReference>
<dbReference type="PANTHER" id="PTHR23077:SF171">
    <property type="entry name" value="NUCLEAR VALOSIN-CONTAINING PROTEIN-LIKE"/>
    <property type="match status" value="1"/>
</dbReference>
<dbReference type="GO" id="GO:0016887">
    <property type="term" value="F:ATP hydrolysis activity"/>
    <property type="evidence" value="ECO:0007669"/>
    <property type="project" value="TreeGrafter"/>
</dbReference>
<evidence type="ECO:0000313" key="5">
    <source>
        <dbReference type="Proteomes" id="UP001279734"/>
    </source>
</evidence>
<dbReference type="FunFam" id="1.10.8.60:FF:000079">
    <property type="entry name" value="Cell division cycle protein 48 homologue"/>
    <property type="match status" value="1"/>
</dbReference>
<keyword evidence="2" id="KW-0067">ATP-binding</keyword>
<accession>A0AAD3Y1N8</accession>
<gene>
    <name evidence="4" type="ORF">Nepgr_027716</name>
</gene>
<dbReference type="InterPro" id="IPR041569">
    <property type="entry name" value="AAA_lid_3"/>
</dbReference>